<evidence type="ECO:0000256" key="1">
    <source>
        <dbReference type="SAM" id="MobiDB-lite"/>
    </source>
</evidence>
<dbReference type="Proteomes" id="UP000676885">
    <property type="component" value="Chromosome"/>
</dbReference>
<sequence>MDFHAFLTASTVSCPQRITSIPSTARPALMPVGWRMAGTPGRSVRAPHGMGGRD</sequence>
<reference evidence="2 3" key="1">
    <citation type="submission" date="2021-05" db="EMBL/GenBank/DDBJ databases">
        <title>Novel species in genus Arthrobacter.</title>
        <authorList>
            <person name="Zhang G."/>
        </authorList>
    </citation>
    <scope>NUCLEOTIDE SEQUENCE [LARGE SCALE GENOMIC DNA]</scope>
    <source>
        <strain evidence="3">zg-ZUI227</strain>
    </source>
</reference>
<dbReference type="KEGG" id="ajg:KKR91_16795"/>
<accession>A0A975M5M5</accession>
<dbReference type="EMBL" id="CP076022">
    <property type="protein sequence ID" value="QWC10074.1"/>
    <property type="molecule type" value="Genomic_DNA"/>
</dbReference>
<dbReference type="AlphaFoldDB" id="A0A975M5M5"/>
<protein>
    <submittedName>
        <fullName evidence="2">Uncharacterized protein</fullName>
    </submittedName>
</protein>
<proteinExistence type="predicted"/>
<name>A0A975M5M5_9MICC</name>
<gene>
    <name evidence="2" type="ORF">KKR91_16795</name>
</gene>
<evidence type="ECO:0000313" key="3">
    <source>
        <dbReference type="Proteomes" id="UP000676885"/>
    </source>
</evidence>
<dbReference type="RefSeq" id="WP_215057251.1">
    <property type="nucleotide sequence ID" value="NZ_CP076022.1"/>
</dbReference>
<organism evidence="2 3">
    <name type="scientific">Arthrobacter jiangjiafuii</name>
    <dbReference type="NCBI Taxonomy" id="2817475"/>
    <lineage>
        <taxon>Bacteria</taxon>
        <taxon>Bacillati</taxon>
        <taxon>Actinomycetota</taxon>
        <taxon>Actinomycetes</taxon>
        <taxon>Micrococcales</taxon>
        <taxon>Micrococcaceae</taxon>
        <taxon>Arthrobacter</taxon>
    </lineage>
</organism>
<feature type="region of interest" description="Disordered" evidence="1">
    <location>
        <begin position="33"/>
        <end position="54"/>
    </location>
</feature>
<evidence type="ECO:0000313" key="2">
    <source>
        <dbReference type="EMBL" id="QWC10074.1"/>
    </source>
</evidence>
<keyword evidence="3" id="KW-1185">Reference proteome</keyword>